<dbReference type="InParanoid" id="A0A2G5DGJ6"/>
<accession>A0A2G5DGJ6</accession>
<organism evidence="1 2">
    <name type="scientific">Aquilegia coerulea</name>
    <name type="common">Rocky mountain columbine</name>
    <dbReference type="NCBI Taxonomy" id="218851"/>
    <lineage>
        <taxon>Eukaryota</taxon>
        <taxon>Viridiplantae</taxon>
        <taxon>Streptophyta</taxon>
        <taxon>Embryophyta</taxon>
        <taxon>Tracheophyta</taxon>
        <taxon>Spermatophyta</taxon>
        <taxon>Magnoliopsida</taxon>
        <taxon>Ranunculales</taxon>
        <taxon>Ranunculaceae</taxon>
        <taxon>Thalictroideae</taxon>
        <taxon>Aquilegia</taxon>
    </lineage>
</organism>
<reference evidence="1 2" key="1">
    <citation type="submission" date="2017-09" db="EMBL/GenBank/DDBJ databases">
        <title>WGS assembly of Aquilegia coerulea Goldsmith.</title>
        <authorList>
            <person name="Hodges S."/>
            <person name="Kramer E."/>
            <person name="Nordborg M."/>
            <person name="Tomkins J."/>
            <person name="Borevitz J."/>
            <person name="Derieg N."/>
            <person name="Yan J."/>
            <person name="Mihaltcheva S."/>
            <person name="Hayes R.D."/>
            <person name="Rokhsar D."/>
        </authorList>
    </citation>
    <scope>NUCLEOTIDE SEQUENCE [LARGE SCALE GENOMIC DNA]</scope>
    <source>
        <strain evidence="2">cv. Goldsmith</strain>
    </source>
</reference>
<gene>
    <name evidence="1" type="ORF">AQUCO_02000210v1</name>
</gene>
<proteinExistence type="predicted"/>
<dbReference type="EMBL" id="KZ305037">
    <property type="protein sequence ID" value="PIA42613.1"/>
    <property type="molecule type" value="Genomic_DNA"/>
</dbReference>
<dbReference type="AlphaFoldDB" id="A0A2G5DGJ6"/>
<keyword evidence="2" id="KW-1185">Reference proteome</keyword>
<sequence>MMHCCSCTNCAASLQLPLNCLHISAVLVHLRNRCLVFSYSQPDSTHLLANCHPSLSTCPLLGPSAK</sequence>
<dbReference type="Proteomes" id="UP000230069">
    <property type="component" value="Unassembled WGS sequence"/>
</dbReference>
<protein>
    <submittedName>
        <fullName evidence="1">Uncharacterized protein</fullName>
    </submittedName>
</protein>
<dbReference type="OrthoDB" id="7295497at2759"/>
<name>A0A2G5DGJ6_AQUCA</name>
<evidence type="ECO:0000313" key="2">
    <source>
        <dbReference type="Proteomes" id="UP000230069"/>
    </source>
</evidence>
<evidence type="ECO:0000313" key="1">
    <source>
        <dbReference type="EMBL" id="PIA42613.1"/>
    </source>
</evidence>